<sequence length="95" mass="10694">MPKHRYRSGDTIVLKSRVLGSIQPQGSGRIMSALPEAQGLVRYRVRFEHENFDRSISQDDIDTTASSPRTREPQGASPRDGTSSWINPNAIRTRK</sequence>
<keyword evidence="3" id="KW-1185">Reference proteome</keyword>
<gene>
    <name evidence="2" type="ORF">NOF55_21120</name>
</gene>
<reference evidence="2" key="1">
    <citation type="submission" date="2022-07" db="EMBL/GenBank/DDBJ databases">
        <title>Ectorhizobium quercum gen.nov., sp. nov.</title>
        <authorList>
            <person name="Ma T."/>
            <person name="Li Y."/>
        </authorList>
    </citation>
    <scope>NUCLEOTIDE SEQUENCE</scope>
    <source>
        <strain evidence="2">BDR2-2</strain>
    </source>
</reference>
<dbReference type="RefSeq" id="WP_306413103.1">
    <property type="nucleotide sequence ID" value="NZ_JANFPI010000009.1"/>
</dbReference>
<name>A0AAE3N3M4_9HYPH</name>
<evidence type="ECO:0000313" key="3">
    <source>
        <dbReference type="Proteomes" id="UP001208771"/>
    </source>
</evidence>
<dbReference type="EMBL" id="JANFPI010000009">
    <property type="protein sequence ID" value="MCX8999611.1"/>
    <property type="molecule type" value="Genomic_DNA"/>
</dbReference>
<dbReference type="Proteomes" id="UP001208771">
    <property type="component" value="Unassembled WGS sequence"/>
</dbReference>
<feature type="region of interest" description="Disordered" evidence="1">
    <location>
        <begin position="52"/>
        <end position="95"/>
    </location>
</feature>
<evidence type="ECO:0000313" key="2">
    <source>
        <dbReference type="EMBL" id="MCX8999611.1"/>
    </source>
</evidence>
<organism evidence="2 3">
    <name type="scientific">Ectorhizobium quercum</name>
    <dbReference type="NCBI Taxonomy" id="2965071"/>
    <lineage>
        <taxon>Bacteria</taxon>
        <taxon>Pseudomonadati</taxon>
        <taxon>Pseudomonadota</taxon>
        <taxon>Alphaproteobacteria</taxon>
        <taxon>Hyphomicrobiales</taxon>
        <taxon>Rhizobiaceae</taxon>
        <taxon>Ectorhizobium</taxon>
    </lineage>
</organism>
<accession>A0AAE3N3M4</accession>
<proteinExistence type="predicted"/>
<comment type="caution">
    <text evidence="2">The sequence shown here is derived from an EMBL/GenBank/DDBJ whole genome shotgun (WGS) entry which is preliminary data.</text>
</comment>
<protein>
    <submittedName>
        <fullName evidence="2">Cold-shock protein</fullName>
    </submittedName>
</protein>
<evidence type="ECO:0000256" key="1">
    <source>
        <dbReference type="SAM" id="MobiDB-lite"/>
    </source>
</evidence>
<dbReference type="AlphaFoldDB" id="A0AAE3N3M4"/>